<dbReference type="Gene3D" id="3.40.50.1820">
    <property type="entry name" value="alpha/beta hydrolase"/>
    <property type="match status" value="1"/>
</dbReference>
<keyword evidence="4" id="KW-1185">Reference proteome</keyword>
<dbReference type="PANTHER" id="PTHR48081">
    <property type="entry name" value="AB HYDROLASE SUPERFAMILY PROTEIN C4A8.06C"/>
    <property type="match status" value="1"/>
</dbReference>
<proteinExistence type="predicted"/>
<dbReference type="InterPro" id="IPR050300">
    <property type="entry name" value="GDXG_lipolytic_enzyme"/>
</dbReference>
<accession>A0ABM9G3T4</accession>
<reference evidence="3" key="1">
    <citation type="submission" date="2022-06" db="EMBL/GenBank/DDBJ databases">
        <authorList>
            <person name="Dietemann V."/>
            <person name="Ory F."/>
            <person name="Dainat B."/>
            <person name="Oberhansli S."/>
        </authorList>
    </citation>
    <scope>NUCLEOTIDE SEQUENCE</scope>
    <source>
        <strain evidence="3">Ena-SAMPLE-TAB-26-04-2022-14:26:32:270-5432</strain>
    </source>
</reference>
<evidence type="ECO:0000256" key="1">
    <source>
        <dbReference type="ARBA" id="ARBA00022801"/>
    </source>
</evidence>
<evidence type="ECO:0000313" key="4">
    <source>
        <dbReference type="Proteomes" id="UP001154322"/>
    </source>
</evidence>
<name>A0ABM9G3T4_9BACL</name>
<gene>
    <name evidence="3" type="ORF">WJ0W_003635</name>
</gene>
<dbReference type="SUPFAM" id="SSF53474">
    <property type="entry name" value="alpha/beta-Hydrolases"/>
    <property type="match status" value="1"/>
</dbReference>
<dbReference type="InterPro" id="IPR029058">
    <property type="entry name" value="AB_hydrolase_fold"/>
</dbReference>
<dbReference type="Pfam" id="PF20434">
    <property type="entry name" value="BD-FAE"/>
    <property type="match status" value="1"/>
</dbReference>
<dbReference type="Proteomes" id="UP001154322">
    <property type="component" value="Unassembled WGS sequence"/>
</dbReference>
<organism evidence="3 4">
    <name type="scientific">Paenibacillus melissococcoides</name>
    <dbReference type="NCBI Taxonomy" id="2912268"/>
    <lineage>
        <taxon>Bacteria</taxon>
        <taxon>Bacillati</taxon>
        <taxon>Bacillota</taxon>
        <taxon>Bacilli</taxon>
        <taxon>Bacillales</taxon>
        <taxon>Paenibacillaceae</taxon>
        <taxon>Paenibacillus</taxon>
    </lineage>
</organism>
<dbReference type="InterPro" id="IPR049492">
    <property type="entry name" value="BD-FAE-like_dom"/>
</dbReference>
<feature type="domain" description="BD-FAE-like" evidence="2">
    <location>
        <begin position="77"/>
        <end position="273"/>
    </location>
</feature>
<comment type="caution">
    <text evidence="3">The sequence shown here is derived from an EMBL/GenBank/DDBJ whole genome shotgun (WGS) entry which is preliminary data.</text>
</comment>
<protein>
    <submittedName>
        <fullName evidence="3">Alpha/beta hydrolase</fullName>
    </submittedName>
</protein>
<evidence type="ECO:0000313" key="3">
    <source>
        <dbReference type="EMBL" id="CAH8246400.1"/>
    </source>
</evidence>
<keyword evidence="1 3" id="KW-0378">Hydrolase</keyword>
<evidence type="ECO:0000259" key="2">
    <source>
        <dbReference type="Pfam" id="PF20434"/>
    </source>
</evidence>
<sequence>MKLLKYILGGIAALIVIIALGGVIAVNVSPKPFIFFLNHMPGLNEVTPRPADIESYTAQVDIVKDVTYPSTYSSNKLDIFLPKEDKNKKYPTIIWTHGGSFIGGDKSGTSDWATMMASKGYVVVSINYEVAPASRYPGPVKQLDEAYRYLERIQDSYYQMDLSRVVIGGDSAGAQIASQFVAVQTNPKLATEMNMKPSIPQQSLKAAVLYCGPYDIQGMLDTDNKFVTFFVNQIGWAYLGMKDWATSEEINQASTSRQVTENYPPTFLSDGNSGSFEKKAKNLQHRLETRNVPVETLFFPSTKLVPHEYQFELDTTEAKECFEKTLSFLKTYTG</sequence>
<dbReference type="RefSeq" id="WP_213427266.1">
    <property type="nucleotide sequence ID" value="NZ_AP031286.1"/>
</dbReference>
<dbReference type="EMBL" id="CALYLO010000005">
    <property type="protein sequence ID" value="CAH8246400.1"/>
    <property type="molecule type" value="Genomic_DNA"/>
</dbReference>
<dbReference type="GO" id="GO:0016787">
    <property type="term" value="F:hydrolase activity"/>
    <property type="evidence" value="ECO:0007669"/>
    <property type="project" value="UniProtKB-KW"/>
</dbReference>
<dbReference type="PANTHER" id="PTHR48081:SF6">
    <property type="entry name" value="PEPTIDASE S9 PROLYL OLIGOPEPTIDASE CATALYTIC DOMAIN-CONTAINING PROTEIN"/>
    <property type="match status" value="1"/>
</dbReference>